<feature type="transmembrane region" description="Helical" evidence="9">
    <location>
        <begin position="119"/>
        <end position="138"/>
    </location>
</feature>
<sequence>MAEKLTIKEILLLGLTNFALYVGAGNIIFPPILGLQAGTNVLPAAIGFLITGTGMVVIFAIAMARLGGSMDNLCTPIGKRAGFIMTAICFLCIGPLFAIPRTATVTYELSLKPFLPADTNFLTILTLVYFAVALLFALYPAKILDTVGKILSPIKIGALIFLCITALILTPSEAPAPQATYETGAFAIGFVNGYLTLDALASLAFAIIIVNAITSRHVTQTRAITKYAIISGCIAGCGFIFIYACLFRLGNTADALAHGATNGAEVLSAYVNYAFGSFGSIFLAILILFACLVTAIGLICACASYFSQVWPALKYRTLAVFFAVMSCAIANFGLTTLIQISVPALITVYPVFIVLTMTSFIRDYFIKQSFVIAPTCVLALIFGLNDGLEAAGFNILPQVVKDHLLWYDDDLSWVLPCCMLLVVLVIIDRVLHKKQPATPATTA</sequence>
<organism evidence="10 11">
    <name type="scientific">Candidatus Anaerobiospirillum pullicola</name>
    <dbReference type="NCBI Taxonomy" id="2838451"/>
    <lineage>
        <taxon>Bacteria</taxon>
        <taxon>Pseudomonadati</taxon>
        <taxon>Pseudomonadota</taxon>
        <taxon>Gammaproteobacteria</taxon>
        <taxon>Aeromonadales</taxon>
        <taxon>Succinivibrionaceae</taxon>
        <taxon>Anaerobiospirillum</taxon>
    </lineage>
</organism>
<keyword evidence="3 9" id="KW-0813">Transport</keyword>
<dbReference type="NCBIfam" id="TIGR00796">
    <property type="entry name" value="livcs"/>
    <property type="match status" value="1"/>
</dbReference>
<dbReference type="EMBL" id="JAHLFE010000217">
    <property type="protein sequence ID" value="MBU3845285.1"/>
    <property type="molecule type" value="Genomic_DNA"/>
</dbReference>
<dbReference type="InterPro" id="IPR004685">
    <property type="entry name" value="Brnchd-chn_aa_trnsp_Livcs"/>
</dbReference>
<feature type="transmembrane region" description="Helical" evidence="9">
    <location>
        <begin position="150"/>
        <end position="170"/>
    </location>
</feature>
<feature type="transmembrane region" description="Helical" evidence="9">
    <location>
        <begin position="45"/>
        <end position="68"/>
    </location>
</feature>
<evidence type="ECO:0000256" key="5">
    <source>
        <dbReference type="ARBA" id="ARBA00022692"/>
    </source>
</evidence>
<keyword evidence="8 9" id="KW-0472">Membrane</keyword>
<evidence type="ECO:0000313" key="10">
    <source>
        <dbReference type="EMBL" id="MBU3845285.1"/>
    </source>
</evidence>
<comment type="caution">
    <text evidence="10">The sequence shown here is derived from an EMBL/GenBank/DDBJ whole genome shotgun (WGS) entry which is preliminary data.</text>
</comment>
<name>A0A948TI33_9GAMM</name>
<accession>A0A948TI33</accession>
<feature type="transmembrane region" description="Helical" evidence="9">
    <location>
        <begin position="370"/>
        <end position="393"/>
    </location>
</feature>
<dbReference type="GO" id="GO:0015818">
    <property type="term" value="P:isoleucine transport"/>
    <property type="evidence" value="ECO:0007669"/>
    <property type="project" value="TreeGrafter"/>
</dbReference>
<feature type="transmembrane region" description="Helical" evidence="9">
    <location>
        <begin position="227"/>
        <end position="250"/>
    </location>
</feature>
<feature type="transmembrane region" description="Helical" evidence="9">
    <location>
        <begin position="12"/>
        <end position="33"/>
    </location>
</feature>
<feature type="transmembrane region" description="Helical" evidence="9">
    <location>
        <begin position="270"/>
        <end position="303"/>
    </location>
</feature>
<keyword evidence="7 9" id="KW-1133">Transmembrane helix</keyword>
<keyword evidence="6 9" id="KW-0029">Amino-acid transport</keyword>
<dbReference type="AlphaFoldDB" id="A0A948TI33"/>
<dbReference type="Pfam" id="PF05525">
    <property type="entry name" value="Branch_AA_trans"/>
    <property type="match status" value="1"/>
</dbReference>
<proteinExistence type="inferred from homology"/>
<feature type="transmembrane region" description="Helical" evidence="9">
    <location>
        <begin position="413"/>
        <end position="431"/>
    </location>
</feature>
<dbReference type="Gene3D" id="1.20.1740.10">
    <property type="entry name" value="Amino acid/polyamine transporter I"/>
    <property type="match status" value="1"/>
</dbReference>
<evidence type="ECO:0000313" key="11">
    <source>
        <dbReference type="Proteomes" id="UP000733611"/>
    </source>
</evidence>
<evidence type="ECO:0000256" key="1">
    <source>
        <dbReference type="ARBA" id="ARBA00004651"/>
    </source>
</evidence>
<dbReference type="PANTHER" id="PTHR30588:SF0">
    <property type="entry name" value="BRANCHED-CHAIN AMINO ACID PERMEASE BRNQ"/>
    <property type="match status" value="1"/>
</dbReference>
<dbReference type="GO" id="GO:0005304">
    <property type="term" value="F:L-valine transmembrane transporter activity"/>
    <property type="evidence" value="ECO:0007669"/>
    <property type="project" value="TreeGrafter"/>
</dbReference>
<comment type="similarity">
    <text evidence="2 9">Belongs to the branched chain amino acid transporter family.</text>
</comment>
<comment type="subcellular location">
    <subcellularLocation>
        <location evidence="9">Cell inner membrane</location>
        <topology evidence="9">Multi-pass membrane protein</topology>
    </subcellularLocation>
    <subcellularLocation>
        <location evidence="1">Cell membrane</location>
        <topology evidence="1">Multi-pass membrane protein</topology>
    </subcellularLocation>
</comment>
<feature type="transmembrane region" description="Helical" evidence="9">
    <location>
        <begin position="340"/>
        <end position="358"/>
    </location>
</feature>
<evidence type="ECO:0000256" key="4">
    <source>
        <dbReference type="ARBA" id="ARBA00022475"/>
    </source>
</evidence>
<evidence type="ECO:0000256" key="6">
    <source>
        <dbReference type="ARBA" id="ARBA00022970"/>
    </source>
</evidence>
<feature type="transmembrane region" description="Helical" evidence="9">
    <location>
        <begin position="190"/>
        <end position="215"/>
    </location>
</feature>
<keyword evidence="5 9" id="KW-0812">Transmembrane</keyword>
<feature type="transmembrane region" description="Helical" evidence="9">
    <location>
        <begin position="315"/>
        <end position="334"/>
    </location>
</feature>
<dbReference type="GO" id="GO:0015188">
    <property type="term" value="F:L-isoleucine transmembrane transporter activity"/>
    <property type="evidence" value="ECO:0007669"/>
    <property type="project" value="TreeGrafter"/>
</dbReference>
<evidence type="ECO:0000256" key="7">
    <source>
        <dbReference type="ARBA" id="ARBA00022989"/>
    </source>
</evidence>
<dbReference type="GO" id="GO:0015190">
    <property type="term" value="F:L-leucine transmembrane transporter activity"/>
    <property type="evidence" value="ECO:0007669"/>
    <property type="project" value="TreeGrafter"/>
</dbReference>
<dbReference type="Proteomes" id="UP000733611">
    <property type="component" value="Unassembled WGS sequence"/>
</dbReference>
<feature type="transmembrane region" description="Helical" evidence="9">
    <location>
        <begin position="80"/>
        <end position="99"/>
    </location>
</feature>
<evidence type="ECO:0000256" key="9">
    <source>
        <dbReference type="RuleBase" id="RU362122"/>
    </source>
</evidence>
<evidence type="ECO:0000256" key="3">
    <source>
        <dbReference type="ARBA" id="ARBA00022448"/>
    </source>
</evidence>
<dbReference type="PANTHER" id="PTHR30588">
    <property type="entry name" value="BRANCHED-CHAIN AMINO ACID TRANSPORT SYSTEM 2 CARRIER PROTEIN"/>
    <property type="match status" value="1"/>
</dbReference>
<dbReference type="GO" id="GO:0015820">
    <property type="term" value="P:L-leucine transport"/>
    <property type="evidence" value="ECO:0007669"/>
    <property type="project" value="TreeGrafter"/>
</dbReference>
<evidence type="ECO:0000256" key="2">
    <source>
        <dbReference type="ARBA" id="ARBA00008540"/>
    </source>
</evidence>
<dbReference type="GO" id="GO:0005886">
    <property type="term" value="C:plasma membrane"/>
    <property type="evidence" value="ECO:0007669"/>
    <property type="project" value="UniProtKB-SubCell"/>
</dbReference>
<keyword evidence="4" id="KW-1003">Cell membrane</keyword>
<gene>
    <name evidence="10" type="primary">brnQ</name>
    <name evidence="10" type="ORF">H9847_10570</name>
</gene>
<protein>
    <recommendedName>
        <fullName evidence="9">Branched-chain amino acid transport system carrier protein</fullName>
    </recommendedName>
</protein>
<evidence type="ECO:0000256" key="8">
    <source>
        <dbReference type="ARBA" id="ARBA00023136"/>
    </source>
</evidence>
<reference evidence="10" key="2">
    <citation type="submission" date="2021-04" db="EMBL/GenBank/DDBJ databases">
        <authorList>
            <person name="Gilroy R."/>
        </authorList>
    </citation>
    <scope>NUCLEOTIDE SEQUENCE</scope>
    <source>
        <strain evidence="10">378</strain>
    </source>
</reference>
<reference evidence="10" key="1">
    <citation type="journal article" date="2021" name="PeerJ">
        <title>Extensive microbial diversity within the chicken gut microbiome revealed by metagenomics and culture.</title>
        <authorList>
            <person name="Gilroy R."/>
            <person name="Ravi A."/>
            <person name="Getino M."/>
            <person name="Pursley I."/>
            <person name="Horton D.L."/>
            <person name="Alikhan N.F."/>
            <person name="Baker D."/>
            <person name="Gharbi K."/>
            <person name="Hall N."/>
            <person name="Watson M."/>
            <person name="Adriaenssens E.M."/>
            <person name="Foster-Nyarko E."/>
            <person name="Jarju S."/>
            <person name="Secka A."/>
            <person name="Antonio M."/>
            <person name="Oren A."/>
            <person name="Chaudhuri R.R."/>
            <person name="La Ragione R."/>
            <person name="Hildebrand F."/>
            <person name="Pallen M.J."/>
        </authorList>
    </citation>
    <scope>NUCLEOTIDE SEQUENCE</scope>
    <source>
        <strain evidence="10">378</strain>
    </source>
</reference>
<comment type="function">
    <text evidence="9">Component of the transport system for branched-chain amino acids.</text>
</comment>